<evidence type="ECO:0000313" key="1">
    <source>
        <dbReference type="EMBL" id="GGM27751.1"/>
    </source>
</evidence>
<comment type="caution">
    <text evidence="1">The sequence shown here is derived from an EMBL/GenBank/DDBJ whole genome shotgun (WGS) entry which is preliminary data.</text>
</comment>
<dbReference type="AlphaFoldDB" id="A0A917TM26"/>
<dbReference type="EMBL" id="BMNB01000003">
    <property type="protein sequence ID" value="GGM27751.1"/>
    <property type="molecule type" value="Genomic_DNA"/>
</dbReference>
<evidence type="ECO:0000313" key="2">
    <source>
        <dbReference type="Proteomes" id="UP000608890"/>
    </source>
</evidence>
<reference evidence="1" key="2">
    <citation type="submission" date="2020-09" db="EMBL/GenBank/DDBJ databases">
        <authorList>
            <person name="Sun Q."/>
            <person name="Zhou Y."/>
        </authorList>
    </citation>
    <scope>NUCLEOTIDE SEQUENCE</scope>
    <source>
        <strain evidence="1">CGMCC 4.7312</strain>
    </source>
</reference>
<reference evidence="1" key="1">
    <citation type="journal article" date="2014" name="Int. J. Syst. Evol. Microbiol.">
        <title>Complete genome sequence of Corynebacterium casei LMG S-19264T (=DSM 44701T), isolated from a smear-ripened cheese.</title>
        <authorList>
            <consortium name="US DOE Joint Genome Institute (JGI-PGF)"/>
            <person name="Walter F."/>
            <person name="Albersmeier A."/>
            <person name="Kalinowski J."/>
            <person name="Ruckert C."/>
        </authorList>
    </citation>
    <scope>NUCLEOTIDE SEQUENCE</scope>
    <source>
        <strain evidence="1">CGMCC 4.7312</strain>
    </source>
</reference>
<accession>A0A917TM26</accession>
<gene>
    <name evidence="1" type="ORF">GCM10011608_10710</name>
</gene>
<dbReference type="RefSeq" id="WP_189041111.1">
    <property type="nucleotide sequence ID" value="NZ_BMNB01000003.1"/>
</dbReference>
<dbReference type="Proteomes" id="UP000608890">
    <property type="component" value="Unassembled WGS sequence"/>
</dbReference>
<keyword evidence="2" id="KW-1185">Reference proteome</keyword>
<sequence length="72" mass="8082">MWDQVITVKAHELRKNDRLVSTAHRNYPAGIIVTRTRVATDGHTVGAWLKGFPKRSLTQFGGNDDVQIIRPA</sequence>
<organism evidence="1 2">
    <name type="scientific">Micromonospora sonchi</name>
    <dbReference type="NCBI Taxonomy" id="1763543"/>
    <lineage>
        <taxon>Bacteria</taxon>
        <taxon>Bacillati</taxon>
        <taxon>Actinomycetota</taxon>
        <taxon>Actinomycetes</taxon>
        <taxon>Micromonosporales</taxon>
        <taxon>Micromonosporaceae</taxon>
        <taxon>Micromonospora</taxon>
    </lineage>
</organism>
<protein>
    <submittedName>
        <fullName evidence="1">Uncharacterized protein</fullName>
    </submittedName>
</protein>
<proteinExistence type="predicted"/>
<name>A0A917TM26_9ACTN</name>